<feature type="domain" description="TORTIFOLIA1/SINE1-2 N-terminal" evidence="1">
    <location>
        <begin position="10"/>
        <end position="122"/>
    </location>
</feature>
<comment type="caution">
    <text evidence="2">The sequence shown here is derived from an EMBL/GenBank/DDBJ whole genome shotgun (WGS) entry which is preliminary data.</text>
</comment>
<dbReference type="Proteomes" id="UP001281410">
    <property type="component" value="Unassembled WGS sequence"/>
</dbReference>
<dbReference type="SUPFAM" id="SSF48371">
    <property type="entry name" value="ARM repeat"/>
    <property type="match status" value="1"/>
</dbReference>
<dbReference type="Gene3D" id="1.25.10.10">
    <property type="entry name" value="Leucine-rich Repeat Variant"/>
    <property type="match status" value="1"/>
</dbReference>
<proteinExistence type="predicted"/>
<protein>
    <recommendedName>
        <fullName evidence="1">TORTIFOLIA1/SINE1-2 N-terminal domain-containing protein</fullName>
    </recommendedName>
</protein>
<dbReference type="GO" id="GO:0005874">
    <property type="term" value="C:microtubule"/>
    <property type="evidence" value="ECO:0007669"/>
    <property type="project" value="InterPro"/>
</dbReference>
<dbReference type="AlphaFoldDB" id="A0AAD9ZQL9"/>
<dbReference type="PANTHER" id="PTHR31355:SF32">
    <property type="entry name" value="TORTIFOLIA1-LIKE PROTEIN 4"/>
    <property type="match status" value="1"/>
</dbReference>
<organism evidence="2 3">
    <name type="scientific">Dipteronia sinensis</name>
    <dbReference type="NCBI Taxonomy" id="43782"/>
    <lineage>
        <taxon>Eukaryota</taxon>
        <taxon>Viridiplantae</taxon>
        <taxon>Streptophyta</taxon>
        <taxon>Embryophyta</taxon>
        <taxon>Tracheophyta</taxon>
        <taxon>Spermatophyta</taxon>
        <taxon>Magnoliopsida</taxon>
        <taxon>eudicotyledons</taxon>
        <taxon>Gunneridae</taxon>
        <taxon>Pentapetalae</taxon>
        <taxon>rosids</taxon>
        <taxon>malvids</taxon>
        <taxon>Sapindales</taxon>
        <taxon>Sapindaceae</taxon>
        <taxon>Hippocastanoideae</taxon>
        <taxon>Acereae</taxon>
        <taxon>Dipteronia</taxon>
    </lineage>
</organism>
<evidence type="ECO:0000259" key="1">
    <source>
        <dbReference type="Pfam" id="PF24714"/>
    </source>
</evidence>
<dbReference type="GO" id="GO:0008017">
    <property type="term" value="F:microtubule binding"/>
    <property type="evidence" value="ECO:0007669"/>
    <property type="project" value="InterPro"/>
</dbReference>
<gene>
    <name evidence="2" type="ORF">Dsin_028544</name>
</gene>
<accession>A0AAD9ZQL9</accession>
<keyword evidence="3" id="KW-1185">Reference proteome</keyword>
<dbReference type="InterPro" id="IPR057600">
    <property type="entry name" value="TORTIFOLIA1/SINE1-2_N"/>
</dbReference>
<dbReference type="EMBL" id="JANJYJ010000009">
    <property type="protein sequence ID" value="KAK3188983.1"/>
    <property type="molecule type" value="Genomic_DNA"/>
</dbReference>
<evidence type="ECO:0000313" key="3">
    <source>
        <dbReference type="Proteomes" id="UP001281410"/>
    </source>
</evidence>
<dbReference type="PANTHER" id="PTHR31355">
    <property type="entry name" value="MICROTUBULE-ASSOCIATED PROTEIN TORTIFOLIA1"/>
    <property type="match status" value="1"/>
</dbReference>
<dbReference type="Pfam" id="PF24714">
    <property type="entry name" value="TOR1L1_N"/>
    <property type="match status" value="1"/>
</dbReference>
<dbReference type="InterPro" id="IPR011989">
    <property type="entry name" value="ARM-like"/>
</dbReference>
<reference evidence="2" key="1">
    <citation type="journal article" date="2023" name="Plant J.">
        <title>Genome sequences and population genomics provide insights into the demographic history, inbreeding, and mutation load of two 'living fossil' tree species of Dipteronia.</title>
        <authorList>
            <person name="Feng Y."/>
            <person name="Comes H.P."/>
            <person name="Chen J."/>
            <person name="Zhu S."/>
            <person name="Lu R."/>
            <person name="Zhang X."/>
            <person name="Li P."/>
            <person name="Qiu J."/>
            <person name="Olsen K.M."/>
            <person name="Qiu Y."/>
        </authorList>
    </citation>
    <scope>NUCLEOTIDE SEQUENCE</scope>
    <source>
        <strain evidence="2">NBL</strain>
    </source>
</reference>
<sequence>MGFQRAADPHPTILKPLIDSVLVEQDTNSQIGGALCLSAAIEAAPDPEAEQLKKLLPCLRKIVTSEGFKVKAAVVGVIGRVGGVGGAKNKGVMDWVVPCVLDFLSSDDLATRKAAAEVLAKVPPAFVFEQLFGLGGALCC</sequence>
<dbReference type="InterPro" id="IPR033337">
    <property type="entry name" value="TORTIFOLIA1/SINE1-2"/>
</dbReference>
<name>A0AAD9ZQL9_9ROSI</name>
<evidence type="ECO:0000313" key="2">
    <source>
        <dbReference type="EMBL" id="KAK3188983.1"/>
    </source>
</evidence>
<dbReference type="InterPro" id="IPR016024">
    <property type="entry name" value="ARM-type_fold"/>
</dbReference>